<dbReference type="InterPro" id="IPR051914">
    <property type="entry name" value="FAD-linked_OxidoTrans_Type4"/>
</dbReference>
<dbReference type="InParanoid" id="A0A0D2HZG3"/>
<dbReference type="AlphaFoldDB" id="A0A0D2HZG3"/>
<evidence type="ECO:0000256" key="2">
    <source>
        <dbReference type="ARBA" id="ARBA00008000"/>
    </source>
</evidence>
<dbReference type="SUPFAM" id="SSF55103">
    <property type="entry name" value="FAD-linked oxidases, C-terminal domain"/>
    <property type="match status" value="1"/>
</dbReference>
<dbReference type="GO" id="GO:0071949">
    <property type="term" value="F:FAD binding"/>
    <property type="evidence" value="ECO:0007669"/>
    <property type="project" value="InterPro"/>
</dbReference>
<evidence type="ECO:0000313" key="8">
    <source>
        <dbReference type="Proteomes" id="UP000032233"/>
    </source>
</evidence>
<dbReference type="STRING" id="1429043.X474_03235"/>
<dbReference type="InterPro" id="IPR004113">
    <property type="entry name" value="FAD-bd_oxidored_4_C"/>
</dbReference>
<evidence type="ECO:0000256" key="3">
    <source>
        <dbReference type="ARBA" id="ARBA00022630"/>
    </source>
</evidence>
<evidence type="ECO:0000256" key="5">
    <source>
        <dbReference type="ARBA" id="ARBA00023002"/>
    </source>
</evidence>
<dbReference type="InterPro" id="IPR036318">
    <property type="entry name" value="FAD-bd_PCMH-like_sf"/>
</dbReference>
<dbReference type="Gene3D" id="3.30.43.10">
    <property type="entry name" value="Uridine Diphospho-n-acetylenolpyruvylglucosamine Reductase, domain 2"/>
    <property type="match status" value="1"/>
</dbReference>
<dbReference type="InterPro" id="IPR016171">
    <property type="entry name" value="Vanillyl_alc_oxidase_C-sub2"/>
</dbReference>
<comment type="caution">
    <text evidence="7">The sequence shown here is derived from an EMBL/GenBank/DDBJ whole genome shotgun (WGS) entry which is preliminary data.</text>
</comment>
<dbReference type="Pfam" id="PF02913">
    <property type="entry name" value="FAD-oxidase_C"/>
    <property type="match status" value="1"/>
</dbReference>
<dbReference type="InterPro" id="IPR016167">
    <property type="entry name" value="FAD-bd_PCMH_sub1"/>
</dbReference>
<dbReference type="InterPro" id="IPR016164">
    <property type="entry name" value="FAD-linked_Oxase-like_C"/>
</dbReference>
<accession>A0A0D2HZG3</accession>
<sequence>MEEKILSFLKETVGEENVTTDLIDMLSYATDASEYTHRPDVAVWPTTTEQVSAIMKMANEEGIPVTPRGAATNLSGLCVPLKGGIVLDLGRMNKILEVSIPDRLTVVQPGVVYMQLDDELAPLGFAFPPDPASGKAATIGGNVATNAGGVKGAKYGTTKDYVMGLEVVLADGRILRTGSRTQKWVSGFDLVHIFVGSEGTLGVITEITLKLSPRPTVTATALATFDKLSDAGRAVTAIMEAGAQPSVLEIVEKNCLRAINQNTDLGLPEVAAILLVETDGATEDQCQTELDKIIGIFKANKAGEVRKAKSAEEAEALWAARKSAFAVIARINNTVEAEDTTVPISKIADLLDFIDEVSKKYNLAIPTVGHAGDGNMHPHFSWDRTNPEETARVQKAKAELYAKAVELGGTLTGEHGIGKGKAPYMHLEHSDVAMDVMRSLKKMFDPKNILNPGKMALEG</sequence>
<dbReference type="Gene3D" id="3.30.465.10">
    <property type="match status" value="1"/>
</dbReference>
<evidence type="ECO:0000259" key="6">
    <source>
        <dbReference type="PROSITE" id="PS51387"/>
    </source>
</evidence>
<dbReference type="FunFam" id="1.10.45.10:FF:000001">
    <property type="entry name" value="D-lactate dehydrogenase mitochondrial"/>
    <property type="match status" value="1"/>
</dbReference>
<comment type="similarity">
    <text evidence="2">Belongs to the FAD-binding oxidoreductase/transferase type 4 family.</text>
</comment>
<dbReference type="PANTHER" id="PTHR42934:SF1">
    <property type="entry name" value="GLYCOLATE OXIDASE SUBUNIT GLCD"/>
    <property type="match status" value="1"/>
</dbReference>
<dbReference type="PANTHER" id="PTHR42934">
    <property type="entry name" value="GLYCOLATE OXIDASE SUBUNIT GLCD"/>
    <property type="match status" value="1"/>
</dbReference>
<dbReference type="Pfam" id="PF01565">
    <property type="entry name" value="FAD_binding_4"/>
    <property type="match status" value="1"/>
</dbReference>
<evidence type="ECO:0000256" key="4">
    <source>
        <dbReference type="ARBA" id="ARBA00022827"/>
    </source>
</evidence>
<comment type="cofactor">
    <cofactor evidence="1">
        <name>FAD</name>
        <dbReference type="ChEBI" id="CHEBI:57692"/>
    </cofactor>
</comment>
<dbReference type="FunCoup" id="A0A0D2HZG3">
    <property type="interactions" value="457"/>
</dbReference>
<gene>
    <name evidence="7" type="ORF">X474_03235</name>
</gene>
<protein>
    <submittedName>
        <fullName evidence="7">FAD-binding protein</fullName>
    </submittedName>
</protein>
<dbReference type="GO" id="GO:0016491">
    <property type="term" value="F:oxidoreductase activity"/>
    <property type="evidence" value="ECO:0007669"/>
    <property type="project" value="UniProtKB-KW"/>
</dbReference>
<dbReference type="Gene3D" id="3.30.70.2190">
    <property type="match status" value="1"/>
</dbReference>
<keyword evidence="4" id="KW-0274">FAD</keyword>
<keyword evidence="8" id="KW-1185">Reference proteome</keyword>
<dbReference type="PROSITE" id="PS51387">
    <property type="entry name" value="FAD_PCMH"/>
    <property type="match status" value="1"/>
</dbReference>
<keyword evidence="3" id="KW-0285">Flavoprotein</keyword>
<dbReference type="FunFam" id="3.30.70.2740:FF:000001">
    <property type="entry name" value="D-lactate dehydrogenase mitochondrial"/>
    <property type="match status" value="1"/>
</dbReference>
<dbReference type="SUPFAM" id="SSF56176">
    <property type="entry name" value="FAD-binding/transporter-associated domain-like"/>
    <property type="match status" value="1"/>
</dbReference>
<name>A0A0D2HZG3_9BACT</name>
<dbReference type="RefSeq" id="WP_044346604.1">
    <property type="nucleotide sequence ID" value="NZ_AZAC01000002.1"/>
</dbReference>
<dbReference type="InterPro" id="IPR016169">
    <property type="entry name" value="FAD-bd_PCMH_sub2"/>
</dbReference>
<dbReference type="Gene3D" id="1.10.45.10">
    <property type="entry name" value="Vanillyl-alcohol Oxidase, Chain A, domain 4"/>
    <property type="match status" value="1"/>
</dbReference>
<proteinExistence type="inferred from homology"/>
<evidence type="ECO:0000313" key="7">
    <source>
        <dbReference type="EMBL" id="KIX15658.1"/>
    </source>
</evidence>
<dbReference type="InterPro" id="IPR016166">
    <property type="entry name" value="FAD-bd_PCMH"/>
</dbReference>
<dbReference type="EMBL" id="AZAC01000002">
    <property type="protein sequence ID" value="KIX15658.1"/>
    <property type="molecule type" value="Genomic_DNA"/>
</dbReference>
<feature type="domain" description="FAD-binding PCMH-type" evidence="6">
    <location>
        <begin position="35"/>
        <end position="214"/>
    </location>
</feature>
<organism evidence="7 8">
    <name type="scientific">Dethiosulfatarculus sandiegensis</name>
    <dbReference type="NCBI Taxonomy" id="1429043"/>
    <lineage>
        <taxon>Bacteria</taxon>
        <taxon>Pseudomonadati</taxon>
        <taxon>Thermodesulfobacteriota</taxon>
        <taxon>Desulfarculia</taxon>
        <taxon>Desulfarculales</taxon>
        <taxon>Desulfarculaceae</taxon>
        <taxon>Dethiosulfatarculus</taxon>
    </lineage>
</organism>
<dbReference type="Proteomes" id="UP000032233">
    <property type="component" value="Unassembled WGS sequence"/>
</dbReference>
<keyword evidence="5" id="KW-0560">Oxidoreductase</keyword>
<dbReference type="Gene3D" id="3.30.70.2740">
    <property type="match status" value="1"/>
</dbReference>
<dbReference type="InterPro" id="IPR006094">
    <property type="entry name" value="Oxid_FAD_bind_N"/>
</dbReference>
<reference evidence="7 8" key="1">
    <citation type="submission" date="2013-11" db="EMBL/GenBank/DDBJ databases">
        <title>Metagenomic analysis of a methanogenic consortium involved in long chain n-alkane degradation.</title>
        <authorList>
            <person name="Davidova I.A."/>
            <person name="Callaghan A.V."/>
            <person name="Wawrik B."/>
            <person name="Pruitt S."/>
            <person name="Marks C."/>
            <person name="Duncan K.E."/>
            <person name="Suflita J.M."/>
        </authorList>
    </citation>
    <scope>NUCLEOTIDE SEQUENCE [LARGE SCALE GENOMIC DNA]</scope>
    <source>
        <strain evidence="7 8">SPR</strain>
    </source>
</reference>
<evidence type="ECO:0000256" key="1">
    <source>
        <dbReference type="ARBA" id="ARBA00001974"/>
    </source>
</evidence>